<dbReference type="EMBL" id="VOIH02000002">
    <property type="protein sequence ID" value="KAF3452347.1"/>
    <property type="molecule type" value="Genomic_DNA"/>
</dbReference>
<keyword evidence="3" id="KW-0238">DNA-binding</keyword>
<dbReference type="PANTHER" id="PTHR10641">
    <property type="entry name" value="MYB FAMILY TRANSCRIPTION FACTOR"/>
    <property type="match status" value="1"/>
</dbReference>
<dbReference type="GO" id="GO:0005634">
    <property type="term" value="C:nucleus"/>
    <property type="evidence" value="ECO:0007669"/>
    <property type="project" value="UniProtKB-SubCell"/>
</dbReference>
<proteinExistence type="predicted"/>
<organism evidence="8 9">
    <name type="scientific">Rhamnella rubrinervis</name>
    <dbReference type="NCBI Taxonomy" id="2594499"/>
    <lineage>
        <taxon>Eukaryota</taxon>
        <taxon>Viridiplantae</taxon>
        <taxon>Streptophyta</taxon>
        <taxon>Embryophyta</taxon>
        <taxon>Tracheophyta</taxon>
        <taxon>Spermatophyta</taxon>
        <taxon>Magnoliopsida</taxon>
        <taxon>eudicotyledons</taxon>
        <taxon>Gunneridae</taxon>
        <taxon>Pentapetalae</taxon>
        <taxon>rosids</taxon>
        <taxon>fabids</taxon>
        <taxon>Rosales</taxon>
        <taxon>Rhamnaceae</taxon>
        <taxon>rhamnoid group</taxon>
        <taxon>Rhamneae</taxon>
        <taxon>Rhamnella</taxon>
    </lineage>
</organism>
<evidence type="ECO:0000256" key="4">
    <source>
        <dbReference type="ARBA" id="ARBA00023242"/>
    </source>
</evidence>
<dbReference type="AlphaFoldDB" id="A0A8K0MN98"/>
<dbReference type="InterPro" id="IPR015495">
    <property type="entry name" value="Myb_TF_plants"/>
</dbReference>
<dbReference type="SUPFAM" id="SSF46689">
    <property type="entry name" value="Homeodomain-like"/>
    <property type="match status" value="1"/>
</dbReference>
<gene>
    <name evidence="8" type="ORF">FNV43_RR02780</name>
</gene>
<feature type="region of interest" description="Disordered" evidence="5">
    <location>
        <begin position="182"/>
        <end position="209"/>
    </location>
</feature>
<accession>A0A8K0MN98</accession>
<reference evidence="8" key="1">
    <citation type="submission" date="2020-03" db="EMBL/GenBank/DDBJ databases">
        <title>A high-quality chromosome-level genome assembly of a woody plant with both climbing and erect habits, Rhamnella rubrinervis.</title>
        <authorList>
            <person name="Lu Z."/>
            <person name="Yang Y."/>
            <person name="Zhu X."/>
            <person name="Sun Y."/>
        </authorList>
    </citation>
    <scope>NUCLEOTIDE SEQUENCE</scope>
    <source>
        <strain evidence="8">BYM</strain>
        <tissue evidence="8">Leaf</tissue>
    </source>
</reference>
<dbReference type="GO" id="GO:0003677">
    <property type="term" value="F:DNA binding"/>
    <property type="evidence" value="ECO:0007669"/>
    <property type="project" value="UniProtKB-KW"/>
</dbReference>
<comment type="caution">
    <text evidence="8">The sequence shown here is derived from an EMBL/GenBank/DDBJ whole genome shotgun (WGS) entry which is preliminary data.</text>
</comment>
<dbReference type="Pfam" id="PF00249">
    <property type="entry name" value="Myb_DNA-binding"/>
    <property type="match status" value="2"/>
</dbReference>
<dbReference type="CDD" id="cd00167">
    <property type="entry name" value="SANT"/>
    <property type="match status" value="2"/>
</dbReference>
<feature type="domain" description="Myb-like" evidence="6">
    <location>
        <begin position="9"/>
        <end position="61"/>
    </location>
</feature>
<keyword evidence="2" id="KW-0677">Repeat</keyword>
<dbReference type="OrthoDB" id="1194202at2759"/>
<evidence type="ECO:0000259" key="6">
    <source>
        <dbReference type="PROSITE" id="PS50090"/>
    </source>
</evidence>
<evidence type="ECO:0000259" key="7">
    <source>
        <dbReference type="PROSITE" id="PS51294"/>
    </source>
</evidence>
<name>A0A8K0MN98_9ROSA</name>
<evidence type="ECO:0000256" key="3">
    <source>
        <dbReference type="ARBA" id="ARBA00023125"/>
    </source>
</evidence>
<comment type="subcellular location">
    <subcellularLocation>
        <location evidence="1">Nucleus</location>
    </subcellularLocation>
</comment>
<dbReference type="FunFam" id="1.10.10.60:FF:000001">
    <property type="entry name" value="MYB-related transcription factor"/>
    <property type="match status" value="1"/>
</dbReference>
<keyword evidence="4" id="KW-0539">Nucleus</keyword>
<dbReference type="InterPro" id="IPR009057">
    <property type="entry name" value="Homeodomain-like_sf"/>
</dbReference>
<dbReference type="PROSITE" id="PS50090">
    <property type="entry name" value="MYB_LIKE"/>
    <property type="match status" value="2"/>
</dbReference>
<dbReference type="InterPro" id="IPR017930">
    <property type="entry name" value="Myb_dom"/>
</dbReference>
<feature type="domain" description="Myb-like" evidence="6">
    <location>
        <begin position="62"/>
        <end position="112"/>
    </location>
</feature>
<dbReference type="InterPro" id="IPR001005">
    <property type="entry name" value="SANT/Myb"/>
</dbReference>
<keyword evidence="9" id="KW-1185">Reference proteome</keyword>
<evidence type="ECO:0000256" key="2">
    <source>
        <dbReference type="ARBA" id="ARBA00022737"/>
    </source>
</evidence>
<dbReference type="PANTHER" id="PTHR10641:SF1413">
    <property type="entry name" value="MYB-RELATED PROTEIN MYB4"/>
    <property type="match status" value="1"/>
</dbReference>
<dbReference type="SMART" id="SM00717">
    <property type="entry name" value="SANT"/>
    <property type="match status" value="2"/>
</dbReference>
<feature type="domain" description="HTH myb-type" evidence="7">
    <location>
        <begin position="62"/>
        <end position="116"/>
    </location>
</feature>
<evidence type="ECO:0000313" key="9">
    <source>
        <dbReference type="Proteomes" id="UP000796880"/>
    </source>
</evidence>
<evidence type="ECO:0000256" key="5">
    <source>
        <dbReference type="SAM" id="MobiDB-lite"/>
    </source>
</evidence>
<sequence length="283" mass="32280">MVRTPCCEKMGLKKGPWTPEEDRILISFIGKYGHDNWRALPKQAGLLRCGKSCRLRWINYLRPDIKRGNFTKEEEETIFKLHHILGNRWSAIAARLPGRTDNEIKNFWNSHLKKKLNHQKPNPSATLIANSTNKPYKYSSTGVSMDTDHDHQILTQTCSSHAIMSTQVLVSHAEEATSIKEEARDDHGHAPTSCFTTTSTSSTTTTDHHGKLVFLPTKSPPTHLMDPTLHDRPNLLHYSSDSAFLMDHSKIINEDEDFWYNLFVRAEEPSRLRGNYSQGLETS</sequence>
<dbReference type="Proteomes" id="UP000796880">
    <property type="component" value="Unassembled WGS sequence"/>
</dbReference>
<dbReference type="Gene3D" id="1.10.10.60">
    <property type="entry name" value="Homeodomain-like"/>
    <property type="match status" value="2"/>
</dbReference>
<feature type="compositionally biased region" description="Low complexity" evidence="5">
    <location>
        <begin position="192"/>
        <end position="205"/>
    </location>
</feature>
<protein>
    <submittedName>
        <fullName evidence="8">Uncharacterized protein</fullName>
    </submittedName>
</protein>
<dbReference type="PROSITE" id="PS51294">
    <property type="entry name" value="HTH_MYB"/>
    <property type="match status" value="2"/>
</dbReference>
<feature type="domain" description="HTH myb-type" evidence="7">
    <location>
        <begin position="9"/>
        <end position="61"/>
    </location>
</feature>
<evidence type="ECO:0000313" key="8">
    <source>
        <dbReference type="EMBL" id="KAF3452347.1"/>
    </source>
</evidence>
<evidence type="ECO:0000256" key="1">
    <source>
        <dbReference type="ARBA" id="ARBA00004123"/>
    </source>
</evidence>